<dbReference type="EMBL" id="JARK01000243">
    <property type="protein sequence ID" value="EYC39716.1"/>
    <property type="molecule type" value="Genomic_DNA"/>
</dbReference>
<name>A0A016WJD8_9BILA</name>
<reference evidence="2" key="1">
    <citation type="journal article" date="2015" name="Nat. Genet.">
        <title>The genome and transcriptome of the zoonotic hookworm Ancylostoma ceylanicum identify infection-specific gene families.</title>
        <authorList>
            <person name="Schwarz E.M."/>
            <person name="Hu Y."/>
            <person name="Antoshechkin I."/>
            <person name="Miller M.M."/>
            <person name="Sternberg P.W."/>
            <person name="Aroian R.V."/>
        </authorList>
    </citation>
    <scope>NUCLEOTIDE SEQUENCE</scope>
    <source>
        <strain evidence="2">HY135</strain>
    </source>
</reference>
<comment type="caution">
    <text evidence="1">The sequence shown here is derived from an EMBL/GenBank/DDBJ whole genome shotgun (WGS) entry which is preliminary data.</text>
</comment>
<dbReference type="AlphaFoldDB" id="A0A016WJD8"/>
<dbReference type="Proteomes" id="UP000024635">
    <property type="component" value="Unassembled WGS sequence"/>
</dbReference>
<proteinExistence type="predicted"/>
<evidence type="ECO:0000313" key="1">
    <source>
        <dbReference type="EMBL" id="EYC39716.1"/>
    </source>
</evidence>
<accession>A0A016WJD8</accession>
<keyword evidence="2" id="KW-1185">Reference proteome</keyword>
<organism evidence="1 2">
    <name type="scientific">Ancylostoma ceylanicum</name>
    <dbReference type="NCBI Taxonomy" id="53326"/>
    <lineage>
        <taxon>Eukaryota</taxon>
        <taxon>Metazoa</taxon>
        <taxon>Ecdysozoa</taxon>
        <taxon>Nematoda</taxon>
        <taxon>Chromadorea</taxon>
        <taxon>Rhabditida</taxon>
        <taxon>Rhabditina</taxon>
        <taxon>Rhabditomorpha</taxon>
        <taxon>Strongyloidea</taxon>
        <taxon>Ancylostomatidae</taxon>
        <taxon>Ancylostomatinae</taxon>
        <taxon>Ancylostoma</taxon>
    </lineage>
</organism>
<evidence type="ECO:0000313" key="2">
    <source>
        <dbReference type="Proteomes" id="UP000024635"/>
    </source>
</evidence>
<gene>
    <name evidence="1" type="primary">Acey_s0643.g1056</name>
    <name evidence="1" type="ORF">Y032_0643g1056</name>
</gene>
<sequence>MRFFVGIDLDLDWSSHLFQNSFSFVNSGNTGKRCQKPISSTKQLRKGAVSTSLDRFTSHRSHNSAQPARKGRAKGFQKTGILKVLTIFSTVTVISARDYPPIVPKSRAPKFLWVLPLSTRSPHIFFLAYNE</sequence>
<protein>
    <submittedName>
        <fullName evidence="1">Uncharacterized protein</fullName>
    </submittedName>
</protein>